<evidence type="ECO:0000256" key="4">
    <source>
        <dbReference type="ARBA" id="ARBA00022692"/>
    </source>
</evidence>
<proteinExistence type="inferred from homology"/>
<keyword evidence="8 11" id="KW-0496">Mitochondrion</keyword>
<dbReference type="InterPro" id="IPR024791">
    <property type="entry name" value="Cyt_c/ubiquinol_Oxase_su3"/>
</dbReference>
<dbReference type="GO" id="GO:0004129">
    <property type="term" value="F:cytochrome-c oxidase activity"/>
    <property type="evidence" value="ECO:0007669"/>
    <property type="project" value="InterPro"/>
</dbReference>
<dbReference type="CDD" id="cd01665">
    <property type="entry name" value="Cyt_c_Oxidase_III"/>
    <property type="match status" value="1"/>
</dbReference>
<accession>A0A0R7GSK6</accession>
<geneLocation type="mitochondrion" evidence="11"/>
<feature type="transmembrane region" description="Helical" evidence="9">
    <location>
        <begin position="33"/>
        <end position="52"/>
    </location>
</feature>
<feature type="transmembrane region" description="Helical" evidence="9">
    <location>
        <begin position="73"/>
        <end position="92"/>
    </location>
</feature>
<comment type="function">
    <text evidence="8">Component of the cytochrome c oxidase, the last enzyme in the mitochondrial electron transport chain which drives oxidative phosphorylation. The respiratory chain contains 3 multisubunit complexes succinate dehydrogenase (complex II, CII), ubiquinol-cytochrome c oxidoreductase (cytochrome b-c1 complex, complex III, CIII) and cytochrome c oxidase (complex IV, CIV), that cooperate to transfer electrons derived from NADH and succinate to molecular oxygen, creating an electrochemical gradient over the inner membrane that drives transmembrane transport and the ATP synthase. Cytochrome c oxidase is the component of the respiratory chain that catalyzes the reduction of oxygen to water. Electrons originating from reduced cytochrome c in the intermembrane space (IMS) are transferred via the dinuclear copper A center (CU(A)) of subunit 2 and heme A of subunit 1 to the active site in subunit 1, a binuclear center (BNC) formed by heme A3 and copper B (CU(B)). The BNC reduces molecular oxygen to 2 water molecules using 4 electrons from cytochrome c in the IMS and 4 protons from the mitochondrial matrix.</text>
</comment>
<sequence length="251" mass="29124">MISWSPWPLMVASGGFMMATGLVQFLYGMSMEGLIMGVSVVGVSLGCWFRDVTREGVWGYHSSHMEKAFKEGFFLFLASEVMFFFSLFWAFFHMSLAPDMNVMCVWPPLGVRTFRPWRVPLYATLVLIASGCSIQYAHSSVRIGHRSNAILGVICTIFLAVLFLRLQSHEYYWASFSMTDSVYGSVFFILTGFHGMHVMFGSGFLLVTLWRLIRGDFTRKKYYGFSVCSWYWHFVDWVWIFMWLSLYFWSS</sequence>
<feature type="transmembrane region" description="Helical" evidence="9">
    <location>
        <begin position="119"/>
        <end position="137"/>
    </location>
</feature>
<dbReference type="SUPFAM" id="SSF81452">
    <property type="entry name" value="Cytochrome c oxidase subunit III-like"/>
    <property type="match status" value="1"/>
</dbReference>
<evidence type="ECO:0000256" key="9">
    <source>
        <dbReference type="SAM" id="Phobius"/>
    </source>
</evidence>
<dbReference type="EMBL" id="KP756905">
    <property type="protein sequence ID" value="AKP18678.1"/>
    <property type="molecule type" value="Genomic_DNA"/>
</dbReference>
<evidence type="ECO:0000313" key="11">
    <source>
        <dbReference type="EMBL" id="AKP18678.1"/>
    </source>
</evidence>
<evidence type="ECO:0000256" key="7">
    <source>
        <dbReference type="ARBA" id="ARBA00023136"/>
    </source>
</evidence>
<keyword evidence="6 9" id="KW-1133">Transmembrane helix</keyword>
<evidence type="ECO:0000256" key="2">
    <source>
        <dbReference type="ARBA" id="ARBA00010581"/>
    </source>
</evidence>
<feature type="transmembrane region" description="Helical" evidence="9">
    <location>
        <begin position="7"/>
        <end position="27"/>
    </location>
</feature>
<organism evidence="11">
    <name type="scientific">Limnoperna fortunei</name>
    <name type="common">Golden mussel</name>
    <dbReference type="NCBI Taxonomy" id="356393"/>
    <lineage>
        <taxon>Eukaryota</taxon>
        <taxon>Metazoa</taxon>
        <taxon>Spiralia</taxon>
        <taxon>Lophotrochozoa</taxon>
        <taxon>Mollusca</taxon>
        <taxon>Bivalvia</taxon>
        <taxon>Autobranchia</taxon>
        <taxon>Pteriomorphia</taxon>
        <taxon>Mytilida</taxon>
        <taxon>Mytiloidea</taxon>
        <taxon>Mytilidae</taxon>
        <taxon>Arcuatulinae</taxon>
        <taxon>Limnoperna</taxon>
    </lineage>
</organism>
<dbReference type="PANTHER" id="PTHR11403:SF7">
    <property type="entry name" value="CYTOCHROME C OXIDASE SUBUNIT 3"/>
    <property type="match status" value="1"/>
</dbReference>
<dbReference type="InterPro" id="IPR033945">
    <property type="entry name" value="Cyt_c_oxase_su3_dom"/>
</dbReference>
<dbReference type="GO" id="GO:0006123">
    <property type="term" value="P:mitochondrial electron transport, cytochrome c to oxygen"/>
    <property type="evidence" value="ECO:0007669"/>
    <property type="project" value="TreeGrafter"/>
</dbReference>
<evidence type="ECO:0000256" key="3">
    <source>
        <dbReference type="ARBA" id="ARBA00015944"/>
    </source>
</evidence>
<dbReference type="PROSITE" id="PS50253">
    <property type="entry name" value="COX3"/>
    <property type="match status" value="1"/>
</dbReference>
<evidence type="ECO:0000256" key="1">
    <source>
        <dbReference type="ARBA" id="ARBA00004141"/>
    </source>
</evidence>
<name>A0A0R7GSK6_LIMFO</name>
<protein>
    <recommendedName>
        <fullName evidence="3 8">Cytochrome c oxidase subunit 3</fullName>
    </recommendedName>
</protein>
<dbReference type="OrthoDB" id="2985014at2759"/>
<evidence type="ECO:0000256" key="6">
    <source>
        <dbReference type="ARBA" id="ARBA00022989"/>
    </source>
</evidence>
<dbReference type="Gene3D" id="1.20.120.80">
    <property type="entry name" value="Cytochrome c oxidase, subunit III, four-helix bundle"/>
    <property type="match status" value="1"/>
</dbReference>
<keyword evidence="7 9" id="KW-0472">Membrane</keyword>
<feature type="transmembrane region" description="Helical" evidence="9">
    <location>
        <begin position="186"/>
        <end position="210"/>
    </location>
</feature>
<evidence type="ECO:0000256" key="5">
    <source>
        <dbReference type="ARBA" id="ARBA00022967"/>
    </source>
</evidence>
<dbReference type="Gene3D" id="1.10.287.70">
    <property type="match status" value="1"/>
</dbReference>
<reference evidence="11" key="1">
    <citation type="journal article" date="2015" name="Gene">
        <title>The complete mitochondrial genome of the golden mussel limnoperna fortunei and comparative mitogenomics of mytilidae.</title>
        <authorList>
            <person name="Uliano-Silva M."/>
            <person name="Alves Americo J."/>
            <person name="Costa I."/>
            <person name="Schomaker-Bastos A."/>
            <person name="de Freitas Rebelo M."/>
            <person name="Prosdocimi F."/>
        </authorList>
    </citation>
    <scope>NUCLEOTIDE SEQUENCE</scope>
</reference>
<gene>
    <name evidence="11" type="primary">COX3</name>
</gene>
<dbReference type="GO" id="GO:0005739">
    <property type="term" value="C:mitochondrion"/>
    <property type="evidence" value="ECO:0007669"/>
    <property type="project" value="TreeGrafter"/>
</dbReference>
<dbReference type="InterPro" id="IPR000298">
    <property type="entry name" value="Cyt_c_oxidase-like_su3"/>
</dbReference>
<dbReference type="GeneID" id="26520990"/>
<feature type="domain" description="Heme-copper oxidase subunit III family profile" evidence="10">
    <location>
        <begin position="1"/>
        <end position="251"/>
    </location>
</feature>
<dbReference type="InterPro" id="IPR035973">
    <property type="entry name" value="Cyt_c_oxidase_su3-like_sf"/>
</dbReference>
<dbReference type="PANTHER" id="PTHR11403">
    <property type="entry name" value="CYTOCHROME C OXIDASE SUBUNIT III"/>
    <property type="match status" value="1"/>
</dbReference>
<dbReference type="Pfam" id="PF00510">
    <property type="entry name" value="COX3"/>
    <property type="match status" value="1"/>
</dbReference>
<evidence type="ECO:0000259" key="10">
    <source>
        <dbReference type="PROSITE" id="PS50253"/>
    </source>
</evidence>
<dbReference type="RefSeq" id="YP_009192100.1">
    <property type="nucleotide sequence ID" value="NC_028706.1"/>
</dbReference>
<evidence type="ECO:0000256" key="8">
    <source>
        <dbReference type="RuleBase" id="RU003375"/>
    </source>
</evidence>
<keyword evidence="4 8" id="KW-0812">Transmembrane</keyword>
<dbReference type="InterPro" id="IPR013833">
    <property type="entry name" value="Cyt_c_oxidase_su3_a-hlx"/>
</dbReference>
<feature type="transmembrane region" description="Helical" evidence="9">
    <location>
        <begin position="222"/>
        <end position="249"/>
    </location>
</feature>
<dbReference type="CTD" id="4514"/>
<comment type="subcellular location">
    <subcellularLocation>
        <location evidence="1">Membrane</location>
        <topology evidence="1">Multi-pass membrane protein</topology>
    </subcellularLocation>
</comment>
<feature type="transmembrane region" description="Helical" evidence="9">
    <location>
        <begin position="149"/>
        <end position="166"/>
    </location>
</feature>
<comment type="similarity">
    <text evidence="2 8">Belongs to the cytochrome c oxidase subunit 3 family.</text>
</comment>
<dbReference type="GO" id="GO:0016020">
    <property type="term" value="C:membrane"/>
    <property type="evidence" value="ECO:0007669"/>
    <property type="project" value="UniProtKB-SubCell"/>
</dbReference>
<keyword evidence="5" id="KW-1278">Translocase</keyword>
<dbReference type="AlphaFoldDB" id="A0A0R7GSK6"/>